<evidence type="ECO:0000256" key="12">
    <source>
        <dbReference type="SAM" id="Phobius"/>
    </source>
</evidence>
<dbReference type="AlphaFoldDB" id="A0A0S4MM46"/>
<keyword evidence="3" id="KW-0813">Transport</keyword>
<evidence type="ECO:0000256" key="8">
    <source>
        <dbReference type="ARBA" id="ARBA00023065"/>
    </source>
</evidence>
<dbReference type="OrthoDB" id="6285055at2759"/>
<evidence type="ECO:0000256" key="4">
    <source>
        <dbReference type="ARBA" id="ARBA00022475"/>
    </source>
</evidence>
<reference evidence="13" key="1">
    <citation type="journal article" date="2013" name="Nature">
        <title>The genomes of four tapeworm species reveal adaptations to parasitism.</title>
        <authorList>
            <person name="Tsai I.J."/>
            <person name="Zarowiecki M."/>
            <person name="Holroyd N."/>
            <person name="Garciarrubio A."/>
            <person name="Sanchez-Flores A."/>
            <person name="Brooks K.L."/>
            <person name="Tracey A."/>
            <person name="Bobes R.J."/>
            <person name="Fragoso G."/>
            <person name="Sciutto E."/>
            <person name="Aslett M."/>
            <person name="Beasley H."/>
            <person name="Bennett H.M."/>
            <person name="Cai J."/>
            <person name="Camicia F."/>
            <person name="Clark R."/>
            <person name="Cucher M."/>
            <person name="De Silva N."/>
            <person name="Day T.A."/>
            <person name="Deplazes P."/>
            <person name="Estrada K."/>
            <person name="Fernandez C."/>
            <person name="Holland P.W."/>
            <person name="Hou J."/>
            <person name="Hu S."/>
            <person name="Huckvale T."/>
            <person name="Hung S.S."/>
            <person name="Kamenetzky L."/>
            <person name="Keane J.A."/>
            <person name="Kiss F."/>
            <person name="Koziol U."/>
            <person name="Lambert O."/>
            <person name="Liu K."/>
            <person name="Luo X."/>
            <person name="Luo Y."/>
            <person name="Macchiaroli N."/>
            <person name="Nichol S."/>
            <person name="Paps J."/>
            <person name="Parkinson J."/>
            <person name="Pouchkina-Stantcheva N."/>
            <person name="Riddiford N."/>
            <person name="Rosenzvit M."/>
            <person name="Salinas G."/>
            <person name="Wasmuth J.D."/>
            <person name="Zamanian M."/>
            <person name="Zheng Y."/>
            <person name="Cai X."/>
            <person name="Soberon X."/>
            <person name="Olson P.D."/>
            <person name="Laclette J.P."/>
            <person name="Brehm K."/>
            <person name="Berriman M."/>
            <person name="Garciarrubio A."/>
            <person name="Bobes R.J."/>
            <person name="Fragoso G."/>
            <person name="Sanchez-Flores A."/>
            <person name="Estrada K."/>
            <person name="Cevallos M.A."/>
            <person name="Morett E."/>
            <person name="Gonzalez V."/>
            <person name="Portillo T."/>
            <person name="Ochoa-Leyva A."/>
            <person name="Jose M.V."/>
            <person name="Sciutto E."/>
            <person name="Landa A."/>
            <person name="Jimenez L."/>
            <person name="Valdes V."/>
            <person name="Carrero J.C."/>
            <person name="Larralde C."/>
            <person name="Morales-Montor J."/>
            <person name="Limon-Lason J."/>
            <person name="Soberon X."/>
            <person name="Laclette J.P."/>
        </authorList>
    </citation>
    <scope>NUCLEOTIDE SEQUENCE [LARGE SCALE GENOMIC DNA]</scope>
</reference>
<comment type="similarity">
    <text evidence="2">Belongs to the otopetrin family.</text>
</comment>
<evidence type="ECO:0000256" key="10">
    <source>
        <dbReference type="ARBA" id="ARBA00023303"/>
    </source>
</evidence>
<evidence type="ECO:0000256" key="7">
    <source>
        <dbReference type="ARBA" id="ARBA00022989"/>
    </source>
</evidence>
<keyword evidence="4" id="KW-1003">Cell membrane</keyword>
<keyword evidence="8" id="KW-0406">Ion transport</keyword>
<dbReference type="Proteomes" id="UP000017246">
    <property type="component" value="Unassembled WGS sequence"/>
</dbReference>
<organism evidence="13 14">
    <name type="scientific">Echinococcus multilocularis</name>
    <name type="common">Fox tapeworm</name>
    <dbReference type="NCBI Taxonomy" id="6211"/>
    <lineage>
        <taxon>Eukaryota</taxon>
        <taxon>Metazoa</taxon>
        <taxon>Spiralia</taxon>
        <taxon>Lophotrochozoa</taxon>
        <taxon>Platyhelminthes</taxon>
        <taxon>Cestoda</taxon>
        <taxon>Eucestoda</taxon>
        <taxon>Cyclophyllidea</taxon>
        <taxon>Taeniidae</taxon>
        <taxon>Echinococcus</taxon>
    </lineage>
</organism>
<keyword evidence="7 12" id="KW-1133">Transmembrane helix</keyword>
<dbReference type="GO" id="GO:0005886">
    <property type="term" value="C:plasma membrane"/>
    <property type="evidence" value="ECO:0007669"/>
    <property type="project" value="UniProtKB-SubCell"/>
</dbReference>
<evidence type="ECO:0000256" key="3">
    <source>
        <dbReference type="ARBA" id="ARBA00022448"/>
    </source>
</evidence>
<evidence type="ECO:0000256" key="6">
    <source>
        <dbReference type="ARBA" id="ARBA00022781"/>
    </source>
</evidence>
<protein>
    <submittedName>
        <fullName evidence="13">Otopetrin</fullName>
    </submittedName>
</protein>
<dbReference type="GO" id="GO:0015252">
    <property type="term" value="F:proton channel activity"/>
    <property type="evidence" value="ECO:0007669"/>
    <property type="project" value="InterPro"/>
</dbReference>
<dbReference type="EMBL" id="LN902849">
    <property type="protein sequence ID" value="CUT99853.1"/>
    <property type="molecule type" value="Genomic_DNA"/>
</dbReference>
<evidence type="ECO:0000256" key="2">
    <source>
        <dbReference type="ARBA" id="ARBA00006513"/>
    </source>
</evidence>
<evidence type="ECO:0000256" key="1">
    <source>
        <dbReference type="ARBA" id="ARBA00004651"/>
    </source>
</evidence>
<reference evidence="13" key="2">
    <citation type="submission" date="2015-11" db="EMBL/GenBank/DDBJ databases">
        <authorList>
            <person name="Zhang Y."/>
            <person name="Guo Z."/>
        </authorList>
    </citation>
    <scope>NUCLEOTIDE SEQUENCE</scope>
</reference>
<keyword evidence="5 12" id="KW-0812">Transmembrane</keyword>
<proteinExistence type="inferred from homology"/>
<feature type="region of interest" description="Disordered" evidence="11">
    <location>
        <begin position="1"/>
        <end position="37"/>
    </location>
</feature>
<dbReference type="InterPro" id="IPR004878">
    <property type="entry name" value="Otopetrin"/>
</dbReference>
<name>A0A0S4MM46_ECHMU</name>
<evidence type="ECO:0000256" key="9">
    <source>
        <dbReference type="ARBA" id="ARBA00023136"/>
    </source>
</evidence>
<comment type="subcellular location">
    <subcellularLocation>
        <location evidence="1">Cell membrane</location>
        <topology evidence="1">Multi-pass membrane protein</topology>
    </subcellularLocation>
</comment>
<dbReference type="Pfam" id="PF03189">
    <property type="entry name" value="Otopetrin"/>
    <property type="match status" value="1"/>
</dbReference>
<evidence type="ECO:0000313" key="14">
    <source>
        <dbReference type="Proteomes" id="UP000017246"/>
    </source>
</evidence>
<keyword evidence="9 12" id="KW-0472">Membrane</keyword>
<sequence length="162" mass="19102">MLKKRTDYQVFKSLPKEEMRTSSIDPRENNQSELDSDHVLNQSSSLDDKESPIMLHPSGINLYLRLRAIVFGFGVVIRNGLQVADWYNETGMPSDYHSDLWVPLNVIHSIYIFIQTYFLFKYHRLEQFGQEHLKEVELRKELRLYEKRSEGLNEIGQPTPEQ</sequence>
<evidence type="ECO:0000313" key="13">
    <source>
        <dbReference type="EMBL" id="CUT99853.1"/>
    </source>
</evidence>
<evidence type="ECO:0000256" key="5">
    <source>
        <dbReference type="ARBA" id="ARBA00022692"/>
    </source>
</evidence>
<keyword evidence="10" id="KW-0407">Ion channel</keyword>
<keyword evidence="6" id="KW-0375">Hydrogen ion transport</keyword>
<feature type="transmembrane region" description="Helical" evidence="12">
    <location>
        <begin position="101"/>
        <end position="120"/>
    </location>
</feature>
<evidence type="ECO:0000256" key="11">
    <source>
        <dbReference type="SAM" id="MobiDB-lite"/>
    </source>
</evidence>
<feature type="compositionally biased region" description="Basic and acidic residues" evidence="11">
    <location>
        <begin position="14"/>
        <end position="37"/>
    </location>
</feature>
<keyword evidence="14" id="KW-1185">Reference proteome</keyword>
<accession>A0A0S4MM46</accession>
<feature type="transmembrane region" description="Helical" evidence="12">
    <location>
        <begin position="62"/>
        <end position="81"/>
    </location>
</feature>